<proteinExistence type="predicted"/>
<evidence type="ECO:0008006" key="2">
    <source>
        <dbReference type="Google" id="ProtNLM"/>
    </source>
</evidence>
<evidence type="ECO:0000313" key="1">
    <source>
        <dbReference type="EMBL" id="KKN98590.1"/>
    </source>
</evidence>
<accession>A0A0F9V043</accession>
<sequence>MEDRFVTIQEAYKSTGVSRSSIYHHCDNGVFLTKKAKKGTKLVRLRDVEAYSNTFGFGDAVDQKVMLLREEVEEKISKVEEEMEATSNLVNEFIAIAQLYDPKLSDPLFKELKNKGEGYKTILSAAVSELTFTSWDDNKINVWATLMKSITEVDLQRMLEVGLQNPWVPLLKLNLSMASFLSSKPSFHQSLVAKNLSTKLDTGRRNIRSAIALINMANRKSNTYAKRMSQLLVETRTIGDAMDDFVIHHYKDNSLRALF</sequence>
<comment type="caution">
    <text evidence="1">The sequence shown here is derived from an EMBL/GenBank/DDBJ whole genome shotgun (WGS) entry which is preliminary data.</text>
</comment>
<dbReference type="AlphaFoldDB" id="A0A0F9V043"/>
<dbReference type="EMBL" id="LAZR01000051">
    <property type="protein sequence ID" value="KKN98590.1"/>
    <property type="molecule type" value="Genomic_DNA"/>
</dbReference>
<gene>
    <name evidence="1" type="ORF">LCGC14_0147020</name>
</gene>
<reference evidence="1" key="1">
    <citation type="journal article" date="2015" name="Nature">
        <title>Complex archaea that bridge the gap between prokaryotes and eukaryotes.</title>
        <authorList>
            <person name="Spang A."/>
            <person name="Saw J.H."/>
            <person name="Jorgensen S.L."/>
            <person name="Zaremba-Niedzwiedzka K."/>
            <person name="Martijn J."/>
            <person name="Lind A.E."/>
            <person name="van Eijk R."/>
            <person name="Schleper C."/>
            <person name="Guy L."/>
            <person name="Ettema T.J."/>
        </authorList>
    </citation>
    <scope>NUCLEOTIDE SEQUENCE</scope>
</reference>
<protein>
    <recommendedName>
        <fullName evidence="2">Helix-turn-helix domain-containing protein</fullName>
    </recommendedName>
</protein>
<name>A0A0F9V043_9ZZZZ</name>
<organism evidence="1">
    <name type="scientific">marine sediment metagenome</name>
    <dbReference type="NCBI Taxonomy" id="412755"/>
    <lineage>
        <taxon>unclassified sequences</taxon>
        <taxon>metagenomes</taxon>
        <taxon>ecological metagenomes</taxon>
    </lineage>
</organism>